<dbReference type="PANTHER" id="PTHR46715">
    <property type="entry name" value="1-PHOSPHATIDYLINOSITOL 3-PHOSPHATE 5-KINASE"/>
    <property type="match status" value="1"/>
</dbReference>
<dbReference type="FunFam" id="3.30.810.10:FF:000001">
    <property type="entry name" value="1-phosphatidylinositol 3-phosphate 5-kinase FAB1"/>
    <property type="match status" value="1"/>
</dbReference>
<feature type="compositionally biased region" description="Polar residues" evidence="3">
    <location>
        <begin position="825"/>
        <end position="853"/>
    </location>
</feature>
<name>A0A2G8KX03_STIJA</name>
<dbReference type="InterPro" id="IPR044769">
    <property type="entry name" value="PIKfyve_PIPKc"/>
</dbReference>
<dbReference type="OrthoDB" id="158357at2759"/>
<dbReference type="GO" id="GO:0052810">
    <property type="term" value="F:1-phosphatidylinositol-5-kinase activity"/>
    <property type="evidence" value="ECO:0007669"/>
    <property type="project" value="TreeGrafter"/>
</dbReference>
<dbReference type="SUPFAM" id="SSF56104">
    <property type="entry name" value="SAICAR synthase-like"/>
    <property type="match status" value="1"/>
</dbReference>
<dbReference type="GO" id="GO:1903426">
    <property type="term" value="P:regulation of reactive oxygen species biosynthetic process"/>
    <property type="evidence" value="ECO:0007669"/>
    <property type="project" value="TreeGrafter"/>
</dbReference>
<comment type="caution">
    <text evidence="5">The sequence shown here is derived from an EMBL/GenBank/DDBJ whole genome shotgun (WGS) entry which is preliminary data.</text>
</comment>
<protein>
    <submittedName>
        <fullName evidence="5">Putative 1-phosphatidylinositol 3-phosphate 5-kinase isoform X4</fullName>
    </submittedName>
</protein>
<feature type="region of interest" description="Disordered" evidence="3">
    <location>
        <begin position="1016"/>
        <end position="1051"/>
    </location>
</feature>
<dbReference type="Proteomes" id="UP000230750">
    <property type="component" value="Unassembled WGS sequence"/>
</dbReference>
<dbReference type="GO" id="GO:0005524">
    <property type="term" value="F:ATP binding"/>
    <property type="evidence" value="ECO:0007669"/>
    <property type="project" value="UniProtKB-UniRule"/>
</dbReference>
<dbReference type="GO" id="GO:0031410">
    <property type="term" value="C:cytoplasmic vesicle"/>
    <property type="evidence" value="ECO:0007669"/>
    <property type="project" value="TreeGrafter"/>
</dbReference>
<evidence type="ECO:0000256" key="3">
    <source>
        <dbReference type="SAM" id="MobiDB-lite"/>
    </source>
</evidence>
<keyword evidence="2 5" id="KW-0418">Kinase</keyword>
<evidence type="ECO:0000256" key="2">
    <source>
        <dbReference type="PROSITE-ProRule" id="PRU00781"/>
    </source>
</evidence>
<organism evidence="5 6">
    <name type="scientific">Stichopus japonicus</name>
    <name type="common">Sea cucumber</name>
    <dbReference type="NCBI Taxonomy" id="307972"/>
    <lineage>
        <taxon>Eukaryota</taxon>
        <taxon>Metazoa</taxon>
        <taxon>Echinodermata</taxon>
        <taxon>Eleutherozoa</taxon>
        <taxon>Echinozoa</taxon>
        <taxon>Holothuroidea</taxon>
        <taxon>Aspidochirotacea</taxon>
        <taxon>Aspidochirotida</taxon>
        <taxon>Stichopodidae</taxon>
        <taxon>Apostichopus</taxon>
    </lineage>
</organism>
<evidence type="ECO:0000259" key="4">
    <source>
        <dbReference type="PROSITE" id="PS51455"/>
    </source>
</evidence>
<accession>A0A2G8KX03</accession>
<dbReference type="GO" id="GO:0046488">
    <property type="term" value="P:phosphatidylinositol metabolic process"/>
    <property type="evidence" value="ECO:0007669"/>
    <property type="project" value="UniProtKB-UniRule"/>
</dbReference>
<feature type="region of interest" description="Disordered" evidence="3">
    <location>
        <begin position="953"/>
        <end position="995"/>
    </location>
</feature>
<feature type="region of interest" description="Disordered" evidence="3">
    <location>
        <begin position="741"/>
        <end position="853"/>
    </location>
</feature>
<feature type="compositionally biased region" description="Basic and acidic residues" evidence="3">
    <location>
        <begin position="1039"/>
        <end position="1051"/>
    </location>
</feature>
<feature type="compositionally biased region" description="Polar residues" evidence="3">
    <location>
        <begin position="957"/>
        <end position="978"/>
    </location>
</feature>
<dbReference type="GO" id="GO:0032438">
    <property type="term" value="P:melanosome organization"/>
    <property type="evidence" value="ECO:0007669"/>
    <property type="project" value="TreeGrafter"/>
</dbReference>
<feature type="compositionally biased region" description="Polar residues" evidence="3">
    <location>
        <begin position="423"/>
        <end position="446"/>
    </location>
</feature>
<dbReference type="GO" id="GO:0012506">
    <property type="term" value="C:vesicle membrane"/>
    <property type="evidence" value="ECO:0007669"/>
    <property type="project" value="TreeGrafter"/>
</dbReference>
<feature type="domain" description="PIPK" evidence="4">
    <location>
        <begin position="958"/>
        <end position="1302"/>
    </location>
</feature>
<feature type="compositionally biased region" description="Polar residues" evidence="3">
    <location>
        <begin position="772"/>
        <end position="786"/>
    </location>
</feature>
<dbReference type="InterPro" id="IPR027409">
    <property type="entry name" value="GroEL-like_apical_dom_sf"/>
</dbReference>
<dbReference type="Gene3D" id="3.30.810.10">
    <property type="entry name" value="2-Layer Sandwich"/>
    <property type="match status" value="1"/>
</dbReference>
<dbReference type="SUPFAM" id="SSF52029">
    <property type="entry name" value="GroEL apical domain-like"/>
    <property type="match status" value="1"/>
</dbReference>
<dbReference type="InterPro" id="IPR002498">
    <property type="entry name" value="PInositol-4-P-4/5-kinase_core"/>
</dbReference>
<dbReference type="Pfam" id="PF01504">
    <property type="entry name" value="PIP5K"/>
    <property type="match status" value="1"/>
</dbReference>
<evidence type="ECO:0000313" key="5">
    <source>
        <dbReference type="EMBL" id="PIK52538.1"/>
    </source>
</evidence>
<dbReference type="STRING" id="307972.A0A2G8KX03"/>
<dbReference type="InterPro" id="IPR027483">
    <property type="entry name" value="PInositol-4-P-4/5-kinase_C_sf"/>
</dbReference>
<keyword evidence="1 2" id="KW-0067">ATP-binding</keyword>
<gene>
    <name evidence="5" type="ORF">BSL78_10577</name>
</gene>
<dbReference type="EMBL" id="MRZV01000325">
    <property type="protein sequence ID" value="PIK52538.1"/>
    <property type="molecule type" value="Genomic_DNA"/>
</dbReference>
<feature type="region of interest" description="Disordered" evidence="3">
    <location>
        <begin position="404"/>
        <end position="452"/>
    </location>
</feature>
<keyword evidence="2" id="KW-0547">Nucleotide-binding</keyword>
<dbReference type="GO" id="GO:0090385">
    <property type="term" value="P:phagosome-lysosome fusion"/>
    <property type="evidence" value="ECO:0007669"/>
    <property type="project" value="TreeGrafter"/>
</dbReference>
<evidence type="ECO:0000313" key="6">
    <source>
        <dbReference type="Proteomes" id="UP000230750"/>
    </source>
</evidence>
<dbReference type="PROSITE" id="PS51455">
    <property type="entry name" value="PIPK"/>
    <property type="match status" value="1"/>
</dbReference>
<reference evidence="5 6" key="1">
    <citation type="journal article" date="2017" name="PLoS Biol.">
        <title>The sea cucumber genome provides insights into morphological evolution and visceral regeneration.</title>
        <authorList>
            <person name="Zhang X."/>
            <person name="Sun L."/>
            <person name="Yuan J."/>
            <person name="Sun Y."/>
            <person name="Gao Y."/>
            <person name="Zhang L."/>
            <person name="Li S."/>
            <person name="Dai H."/>
            <person name="Hamel J.F."/>
            <person name="Liu C."/>
            <person name="Yu Y."/>
            <person name="Liu S."/>
            <person name="Lin W."/>
            <person name="Guo K."/>
            <person name="Jin S."/>
            <person name="Xu P."/>
            <person name="Storey K.B."/>
            <person name="Huan P."/>
            <person name="Zhang T."/>
            <person name="Zhou Y."/>
            <person name="Zhang J."/>
            <person name="Lin C."/>
            <person name="Li X."/>
            <person name="Xing L."/>
            <person name="Huo D."/>
            <person name="Sun M."/>
            <person name="Wang L."/>
            <person name="Mercier A."/>
            <person name="Li F."/>
            <person name="Yang H."/>
            <person name="Xiang J."/>
        </authorList>
    </citation>
    <scope>NUCLEOTIDE SEQUENCE [LARGE SCALE GENOMIC DNA]</scope>
    <source>
        <strain evidence="5">Shaxun</strain>
        <tissue evidence="5">Muscle</tissue>
    </source>
</reference>
<feature type="region of interest" description="Disordered" evidence="3">
    <location>
        <begin position="161"/>
        <end position="196"/>
    </location>
</feature>
<keyword evidence="2" id="KW-0808">Transferase</keyword>
<proteinExistence type="predicted"/>
<dbReference type="SMART" id="SM00330">
    <property type="entry name" value="PIPKc"/>
    <property type="match status" value="1"/>
</dbReference>
<feature type="compositionally biased region" description="Polar residues" evidence="3">
    <location>
        <begin position="793"/>
        <end position="815"/>
    </location>
</feature>
<dbReference type="GO" id="GO:0000285">
    <property type="term" value="F:1-phosphatidylinositol-3-phosphate 5-kinase activity"/>
    <property type="evidence" value="ECO:0007669"/>
    <property type="project" value="InterPro"/>
</dbReference>
<evidence type="ECO:0000256" key="1">
    <source>
        <dbReference type="ARBA" id="ARBA00022840"/>
    </source>
</evidence>
<dbReference type="PANTHER" id="PTHR46715:SF1">
    <property type="entry name" value="1-PHOSPHATIDYLINOSITOL 3-PHOSPHATE 5-KINASE"/>
    <property type="match status" value="1"/>
</dbReference>
<dbReference type="Gene3D" id="3.50.7.10">
    <property type="entry name" value="GroEL"/>
    <property type="match status" value="1"/>
</dbReference>
<keyword evidence="6" id="KW-1185">Reference proteome</keyword>
<dbReference type="InterPro" id="IPR043548">
    <property type="entry name" value="PIKfyve"/>
</dbReference>
<sequence length="1323" mass="147547">MARIKRSTGASLEESIEQAAQATFGSCYQFYLKVYHFPGGYSKTLMFITGCPPRLGCSVLLRGGSLIELKKVKRCLQFMVHSLYHSFLEASYLCDSYALPLVDDQECLASPGLDDSQGLSSSFFEGMTQSMKGQSKDGFHDNQKSVTESIRSAMQKLMKNHTTKDTKGVEAGETFGAGINSTNDMEKEASQEDNISEECGQSEALTGHDVQVDEHDETEAPSAEENNRTIASREKVSCANISLDVMAIESKIIPFTALMAPSGASLAASGMLPLATPIKVNHFSNILKKVQLSSSPHLTLNPPFFETDKGKESSSKKFFGDKLFSSPKLSGGTSKEGPSTDVNASATKREIERDTLFYRSLDRSTKPSRLVHFKSPHPFVDFPHLSDEDDLPALVSDFRARGGRLVSRPPKHHKSLEVLGANASKTQSNPSTSPSGSQTLPSQFNDDQGEDRVYRGDGAEIETVGVIKPRVRISTMVTTISTLYTCRSKTCETLMLQHVRRFVHGHGCVEIILRVMEKPIVDNWEDIIVWSWCRRCQEVLPYQKLSKETWQMSFSKFLELRFLARDYKSRVNQSKCGHSLHMQHNQYFSRGKIVATLKYHPINVREVVLPLLPLPDQKPFLMFPDPDKEYTNIDDKGTNLLSSILQNITILTETEEACTYLEDKRADYCGMYEDHQMLFKNHLVGLQERIADLRNGSIEETETKTLTLQDAFVSARRALAQIGMAWSERFQDFFYQEKERKRREQGKRKAGEDGSASPKFRLSTSHEDEPPSTMQHPVSVSSSNSLVKPPQLTVESSTGLTETVFTEIRQQTNTGGEEDNDVKSTKTSSQGLVPGVSNDQTSKDNISVSSTASGEQIGFDQTDQFSMQTNADFGILQQTTVPPTAGFEHVEQSHDGTNAPIKLDMPFPPDQHNMLPPCNISSIVIFDKEPSSIISYTLSTDEYKNKLVIMEEERRSQSVSSYNSKASSGRTSPATTSKGPEKTVNDSTKTKSSKIKNSKRVLNFLWNKGSSSVPSVKLDEVTDEGGEVETEFGQSQSIESKEEGDLDLPKSVKDSDNAPSILYQFTDPSNSQFWCQVYFPLSLLIYASSCSRPGKTFSSDLLLDVRIGRQLVANLAQNSQKPKQPTVLTKILGFYAIGCKNPVTNTAQKQHVIVMENLFYKRQISKIFDLKGSIRNRHVKTSGDETRNTHVLMDENLIKEMVKSPLYIPLHSKSVLTHALEGDTGLLAHHFVMDYSLLVGIDEEHDELVVGVIDFIRNFTFDKKLEMIVKASGIVGGHGKTPTILSPELYRSRFCEAMDKYFVLVPDRWTGLGKDYHGLLKIT</sequence>
<feature type="compositionally biased region" description="Acidic residues" evidence="3">
    <location>
        <begin position="1021"/>
        <end position="1030"/>
    </location>
</feature>
<dbReference type="CDD" id="cd17300">
    <property type="entry name" value="PIPKc_PIKfyve"/>
    <property type="match status" value="1"/>
</dbReference>